<dbReference type="GO" id="GO:0016787">
    <property type="term" value="F:hydrolase activity"/>
    <property type="evidence" value="ECO:0007669"/>
    <property type="project" value="UniProtKB-KW"/>
</dbReference>
<proteinExistence type="predicted"/>
<dbReference type="EMBL" id="WNLA01000019">
    <property type="protein sequence ID" value="MTW04953.1"/>
    <property type="molecule type" value="Genomic_DNA"/>
</dbReference>
<evidence type="ECO:0000259" key="9">
    <source>
        <dbReference type="SMART" id="SM00014"/>
    </source>
</evidence>
<sequence>MRSSTFAATAVATVFATTLALPAHAAGFDHRLGADPGGFWQHADGVAAAALAATAGGALYLGSEDRTGRALWQGGEAFVVSYAASSVLKHLAGRERPSETADPDRWHKGGDSFPSRHAAGTAALVTPMIMEYGREQPAVWLLAALPAYQMVSRVKTRDHWQSDVVAGAAIGAATGYLEHQRGPWSVQLLPGGVFVGYKGKL</sequence>
<evidence type="ECO:0000256" key="3">
    <source>
        <dbReference type="ARBA" id="ARBA00022692"/>
    </source>
</evidence>
<feature type="chain" id="PRO_5026875454" evidence="8">
    <location>
        <begin position="26"/>
        <end position="201"/>
    </location>
</feature>
<feature type="compositionally biased region" description="Basic and acidic residues" evidence="7">
    <location>
        <begin position="93"/>
        <end position="110"/>
    </location>
</feature>
<dbReference type="InterPro" id="IPR000326">
    <property type="entry name" value="PAP2/HPO"/>
</dbReference>
<keyword evidence="5" id="KW-1133">Transmembrane helix</keyword>
<protein>
    <submittedName>
        <fullName evidence="10">Phosphatase PAP2 family protein</fullName>
    </submittedName>
</protein>
<evidence type="ECO:0000256" key="4">
    <source>
        <dbReference type="ARBA" id="ARBA00022801"/>
    </source>
</evidence>
<feature type="region of interest" description="Disordered" evidence="7">
    <location>
        <begin position="93"/>
        <end position="114"/>
    </location>
</feature>
<dbReference type="PANTHER" id="PTHR14969">
    <property type="entry name" value="SPHINGOSINE-1-PHOSPHATE PHOSPHOHYDROLASE"/>
    <property type="match status" value="1"/>
</dbReference>
<dbReference type="Pfam" id="PF01569">
    <property type="entry name" value="PAP2"/>
    <property type="match status" value="1"/>
</dbReference>
<dbReference type="RefSeq" id="WP_155441308.1">
    <property type="nucleotide sequence ID" value="NZ_WNLA01000019.1"/>
</dbReference>
<evidence type="ECO:0000256" key="2">
    <source>
        <dbReference type="ARBA" id="ARBA00022475"/>
    </source>
</evidence>
<accession>A0A6L6Q4Z1</accession>
<keyword evidence="6" id="KW-0472">Membrane</keyword>
<dbReference type="SMART" id="SM00014">
    <property type="entry name" value="acidPPc"/>
    <property type="match status" value="1"/>
</dbReference>
<gene>
    <name evidence="10" type="ORF">GM668_23020</name>
</gene>
<organism evidence="10 11">
    <name type="scientific">Pseudoduganella ginsengisoli</name>
    <dbReference type="NCBI Taxonomy" id="1462440"/>
    <lineage>
        <taxon>Bacteria</taxon>
        <taxon>Pseudomonadati</taxon>
        <taxon>Pseudomonadota</taxon>
        <taxon>Betaproteobacteria</taxon>
        <taxon>Burkholderiales</taxon>
        <taxon>Oxalobacteraceae</taxon>
        <taxon>Telluria group</taxon>
        <taxon>Pseudoduganella</taxon>
    </lineage>
</organism>
<keyword evidence="3" id="KW-0812">Transmembrane</keyword>
<dbReference type="Gene3D" id="1.20.144.10">
    <property type="entry name" value="Phosphatidic acid phosphatase type 2/haloperoxidase"/>
    <property type="match status" value="1"/>
</dbReference>
<evidence type="ECO:0000256" key="8">
    <source>
        <dbReference type="SAM" id="SignalP"/>
    </source>
</evidence>
<evidence type="ECO:0000313" key="10">
    <source>
        <dbReference type="EMBL" id="MTW04953.1"/>
    </source>
</evidence>
<evidence type="ECO:0000256" key="1">
    <source>
        <dbReference type="ARBA" id="ARBA00004651"/>
    </source>
</evidence>
<keyword evidence="4" id="KW-0378">Hydrolase</keyword>
<evidence type="ECO:0000313" key="11">
    <source>
        <dbReference type="Proteomes" id="UP000484015"/>
    </source>
</evidence>
<name>A0A6L6Q4Z1_9BURK</name>
<evidence type="ECO:0000256" key="6">
    <source>
        <dbReference type="ARBA" id="ARBA00023136"/>
    </source>
</evidence>
<evidence type="ECO:0000256" key="5">
    <source>
        <dbReference type="ARBA" id="ARBA00022989"/>
    </source>
</evidence>
<feature type="signal peptide" evidence="8">
    <location>
        <begin position="1"/>
        <end position="25"/>
    </location>
</feature>
<evidence type="ECO:0000256" key="7">
    <source>
        <dbReference type="SAM" id="MobiDB-lite"/>
    </source>
</evidence>
<dbReference type="PANTHER" id="PTHR14969:SF62">
    <property type="entry name" value="DECAPRENYLPHOSPHORYL-5-PHOSPHORIBOSE PHOSPHATASE RV3807C-RELATED"/>
    <property type="match status" value="1"/>
</dbReference>
<dbReference type="SUPFAM" id="SSF48317">
    <property type="entry name" value="Acid phosphatase/Vanadium-dependent haloperoxidase"/>
    <property type="match status" value="1"/>
</dbReference>
<comment type="subcellular location">
    <subcellularLocation>
        <location evidence="1">Cell membrane</location>
        <topology evidence="1">Multi-pass membrane protein</topology>
    </subcellularLocation>
</comment>
<feature type="domain" description="Phosphatidic acid phosphatase type 2/haloperoxidase" evidence="9">
    <location>
        <begin position="67"/>
        <end position="179"/>
    </location>
</feature>
<reference evidence="10 11" key="1">
    <citation type="submission" date="2019-11" db="EMBL/GenBank/DDBJ databases">
        <title>Type strains purchased from KCTC, JCM and DSMZ.</title>
        <authorList>
            <person name="Lu H."/>
        </authorList>
    </citation>
    <scope>NUCLEOTIDE SEQUENCE [LARGE SCALE GENOMIC DNA]</scope>
    <source>
        <strain evidence="10 11">KCTC 42409</strain>
    </source>
</reference>
<dbReference type="Proteomes" id="UP000484015">
    <property type="component" value="Unassembled WGS sequence"/>
</dbReference>
<keyword evidence="8" id="KW-0732">Signal</keyword>
<dbReference type="GO" id="GO:0005886">
    <property type="term" value="C:plasma membrane"/>
    <property type="evidence" value="ECO:0007669"/>
    <property type="project" value="UniProtKB-SubCell"/>
</dbReference>
<dbReference type="OrthoDB" id="9088421at2"/>
<comment type="caution">
    <text evidence="10">The sequence shown here is derived from an EMBL/GenBank/DDBJ whole genome shotgun (WGS) entry which is preliminary data.</text>
</comment>
<keyword evidence="2" id="KW-1003">Cell membrane</keyword>
<dbReference type="AlphaFoldDB" id="A0A6L6Q4Z1"/>
<keyword evidence="11" id="KW-1185">Reference proteome</keyword>
<dbReference type="InterPro" id="IPR036938">
    <property type="entry name" value="PAP2/HPO_sf"/>
</dbReference>